<keyword evidence="3" id="KW-1185">Reference proteome</keyword>
<dbReference type="EMBL" id="JAMKFB020000013">
    <property type="protein sequence ID" value="KAL0177829.1"/>
    <property type="molecule type" value="Genomic_DNA"/>
</dbReference>
<evidence type="ECO:0000313" key="3">
    <source>
        <dbReference type="Proteomes" id="UP001529510"/>
    </source>
</evidence>
<accession>A0ABD0PUX5</accession>
<evidence type="ECO:0000313" key="2">
    <source>
        <dbReference type="EMBL" id="KAL0177829.1"/>
    </source>
</evidence>
<proteinExistence type="predicted"/>
<dbReference type="AlphaFoldDB" id="A0ABD0PUX5"/>
<protein>
    <submittedName>
        <fullName evidence="2">Uncharacterized protein</fullName>
    </submittedName>
</protein>
<sequence length="61" mass="6732">NAIQAFGNGTDVSVWQPMPPVQTTTSMTTPSQRNRDRDRSPNAIEPATHINHLNPADNSLY</sequence>
<organism evidence="2 3">
    <name type="scientific">Cirrhinus mrigala</name>
    <name type="common">Mrigala</name>
    <dbReference type="NCBI Taxonomy" id="683832"/>
    <lineage>
        <taxon>Eukaryota</taxon>
        <taxon>Metazoa</taxon>
        <taxon>Chordata</taxon>
        <taxon>Craniata</taxon>
        <taxon>Vertebrata</taxon>
        <taxon>Euteleostomi</taxon>
        <taxon>Actinopterygii</taxon>
        <taxon>Neopterygii</taxon>
        <taxon>Teleostei</taxon>
        <taxon>Ostariophysi</taxon>
        <taxon>Cypriniformes</taxon>
        <taxon>Cyprinidae</taxon>
        <taxon>Labeoninae</taxon>
        <taxon>Labeonini</taxon>
        <taxon>Cirrhinus</taxon>
    </lineage>
</organism>
<feature type="non-terminal residue" evidence="2">
    <location>
        <position position="61"/>
    </location>
</feature>
<feature type="compositionally biased region" description="Polar residues" evidence="1">
    <location>
        <begin position="21"/>
        <end position="32"/>
    </location>
</feature>
<name>A0ABD0PUX5_CIRMR</name>
<comment type="caution">
    <text evidence="2">The sequence shown here is derived from an EMBL/GenBank/DDBJ whole genome shotgun (WGS) entry which is preliminary data.</text>
</comment>
<feature type="non-terminal residue" evidence="2">
    <location>
        <position position="1"/>
    </location>
</feature>
<evidence type="ECO:0000256" key="1">
    <source>
        <dbReference type="SAM" id="MobiDB-lite"/>
    </source>
</evidence>
<gene>
    <name evidence="2" type="ORF">M9458_026723</name>
</gene>
<dbReference type="Proteomes" id="UP001529510">
    <property type="component" value="Unassembled WGS sequence"/>
</dbReference>
<feature type="region of interest" description="Disordered" evidence="1">
    <location>
        <begin position="1"/>
        <end position="61"/>
    </location>
</feature>
<reference evidence="2 3" key="1">
    <citation type="submission" date="2024-05" db="EMBL/GenBank/DDBJ databases">
        <title>Genome sequencing and assembly of Indian major carp, Cirrhinus mrigala (Hamilton, 1822).</title>
        <authorList>
            <person name="Mohindra V."/>
            <person name="Chowdhury L.M."/>
            <person name="Lal K."/>
            <person name="Jena J.K."/>
        </authorList>
    </citation>
    <scope>NUCLEOTIDE SEQUENCE [LARGE SCALE GENOMIC DNA]</scope>
    <source>
        <strain evidence="2">CM1030</strain>
        <tissue evidence="2">Blood</tissue>
    </source>
</reference>